<evidence type="ECO:0000313" key="2">
    <source>
        <dbReference type="EMBL" id="RDL35792.1"/>
    </source>
</evidence>
<evidence type="ECO:0000256" key="1">
    <source>
        <dbReference type="SAM" id="MobiDB-lite"/>
    </source>
</evidence>
<dbReference type="GeneID" id="43599253"/>
<dbReference type="RefSeq" id="XP_031868448.1">
    <property type="nucleotide sequence ID" value="XM_032015027.1"/>
</dbReference>
<keyword evidence="3" id="KW-1185">Reference proteome</keyword>
<feature type="region of interest" description="Disordered" evidence="1">
    <location>
        <begin position="64"/>
        <end position="83"/>
    </location>
</feature>
<dbReference type="AlphaFoldDB" id="A0A370TJU0"/>
<name>A0A370TJU0_9HELO</name>
<reference evidence="2 3" key="1">
    <citation type="journal article" date="2018" name="IMA Fungus">
        <title>IMA Genome-F 9: Draft genome sequence of Annulohypoxylon stygium, Aspergillus mulundensis, Berkeleyomyces basicola (syn. Thielaviopsis basicola), Ceratocystis smalleyi, two Cercospora beticola strains, Coleophoma cylindrospora, Fusarium fracticaudum, Phialophora cf. hyalina, and Morchella septimelata.</title>
        <authorList>
            <person name="Wingfield B.D."/>
            <person name="Bills G.F."/>
            <person name="Dong Y."/>
            <person name="Huang W."/>
            <person name="Nel W.J."/>
            <person name="Swalarsk-Parry B.S."/>
            <person name="Vaghefi N."/>
            <person name="Wilken P.M."/>
            <person name="An Z."/>
            <person name="de Beer Z.W."/>
            <person name="De Vos L."/>
            <person name="Chen L."/>
            <person name="Duong T.A."/>
            <person name="Gao Y."/>
            <person name="Hammerbacher A."/>
            <person name="Kikkert J.R."/>
            <person name="Li Y."/>
            <person name="Li H."/>
            <person name="Li K."/>
            <person name="Li Q."/>
            <person name="Liu X."/>
            <person name="Ma X."/>
            <person name="Naidoo K."/>
            <person name="Pethybridge S.J."/>
            <person name="Sun J."/>
            <person name="Steenkamp E.T."/>
            <person name="van der Nest M.A."/>
            <person name="van Wyk S."/>
            <person name="Wingfield M.J."/>
            <person name="Xiong C."/>
            <person name="Yue Q."/>
            <person name="Zhang X."/>
        </authorList>
    </citation>
    <scope>NUCLEOTIDE SEQUENCE [LARGE SCALE GENOMIC DNA]</scope>
    <source>
        <strain evidence="2 3">BP 5553</strain>
    </source>
</reference>
<sequence length="184" mass="19649">MASAPNDLWGGDYDPAAFLAPWGAHQSSIPRIPSGGAIANPEYCLYCATVAGSVLLQTFNPHPDSRTIDAPQSPTKARVDPPRARVSNAARLRALRSTILCNRAGLPSPVSLLIYCAVELPTTLQRGRSVTLLSMHMLLSRSEACGERQPAHSTEEDLRSPVSVCASPSQFLPLRKGVHGDPNA</sequence>
<proteinExistence type="predicted"/>
<accession>A0A370TJU0</accession>
<evidence type="ECO:0000313" key="3">
    <source>
        <dbReference type="Proteomes" id="UP000254866"/>
    </source>
</evidence>
<gene>
    <name evidence="2" type="ORF">BP5553_06404</name>
</gene>
<dbReference type="EMBL" id="NPIC01000005">
    <property type="protein sequence ID" value="RDL35792.1"/>
    <property type="molecule type" value="Genomic_DNA"/>
</dbReference>
<comment type="caution">
    <text evidence="2">The sequence shown here is derived from an EMBL/GenBank/DDBJ whole genome shotgun (WGS) entry which is preliminary data.</text>
</comment>
<protein>
    <submittedName>
        <fullName evidence="2">Uncharacterized protein</fullName>
    </submittedName>
</protein>
<organism evidence="2 3">
    <name type="scientific">Venustampulla echinocandica</name>
    <dbReference type="NCBI Taxonomy" id="2656787"/>
    <lineage>
        <taxon>Eukaryota</taxon>
        <taxon>Fungi</taxon>
        <taxon>Dikarya</taxon>
        <taxon>Ascomycota</taxon>
        <taxon>Pezizomycotina</taxon>
        <taxon>Leotiomycetes</taxon>
        <taxon>Helotiales</taxon>
        <taxon>Pleuroascaceae</taxon>
        <taxon>Venustampulla</taxon>
    </lineage>
</organism>
<dbReference type="Proteomes" id="UP000254866">
    <property type="component" value="Unassembled WGS sequence"/>
</dbReference>